<comment type="similarity">
    <text evidence="1 4">Belongs to the glycosyl hydrolase 31 family.</text>
</comment>
<evidence type="ECO:0000259" key="5">
    <source>
        <dbReference type="Pfam" id="PF01055"/>
    </source>
</evidence>
<accession>A0A6U0MK20</accession>
<organism evidence="7">
    <name type="scientific">Micromonas pusilla</name>
    <name type="common">Picoplanktonic green alga</name>
    <name type="synonym">Chromulina pusilla</name>
    <dbReference type="NCBI Taxonomy" id="38833"/>
    <lineage>
        <taxon>Eukaryota</taxon>
        <taxon>Viridiplantae</taxon>
        <taxon>Chlorophyta</taxon>
        <taxon>Mamiellophyceae</taxon>
        <taxon>Mamiellales</taxon>
        <taxon>Mamiellaceae</taxon>
        <taxon>Micromonas</taxon>
    </lineage>
</organism>
<dbReference type="InterPro" id="IPR013780">
    <property type="entry name" value="Glyco_hydro_b"/>
</dbReference>
<keyword evidence="2 4" id="KW-0378">Hydrolase</keyword>
<dbReference type="InterPro" id="IPR017853">
    <property type="entry name" value="GH"/>
</dbReference>
<evidence type="ECO:0000313" key="7">
    <source>
        <dbReference type="EMBL" id="CAD8513094.1"/>
    </source>
</evidence>
<dbReference type="SUPFAM" id="SSF51445">
    <property type="entry name" value="(Trans)glycosidases"/>
    <property type="match status" value="1"/>
</dbReference>
<gene>
    <name evidence="7" type="ORF">MCOM1403_LOCUS519</name>
    <name evidence="8" type="ORF">MCOM1403_LOCUS520</name>
</gene>
<dbReference type="InterPro" id="IPR050985">
    <property type="entry name" value="Alpha-glycosidase_related"/>
</dbReference>
<dbReference type="EMBL" id="HBEQ01000684">
    <property type="protein sequence ID" value="CAD8513095.1"/>
    <property type="molecule type" value="Transcribed_RNA"/>
</dbReference>
<dbReference type="PANTHER" id="PTHR43053:SF4">
    <property type="entry name" value="MYOGENESIS-REGULATING GLYCOSIDASE"/>
    <property type="match status" value="1"/>
</dbReference>
<dbReference type="Pfam" id="PF21365">
    <property type="entry name" value="Glyco_hydro_31_3rd"/>
    <property type="match status" value="1"/>
</dbReference>
<dbReference type="PANTHER" id="PTHR43053">
    <property type="entry name" value="GLYCOSIDASE FAMILY 31"/>
    <property type="match status" value="1"/>
</dbReference>
<dbReference type="AlphaFoldDB" id="A0A6U0MK20"/>
<dbReference type="EMBL" id="HBEQ01000683">
    <property type="protein sequence ID" value="CAD8513094.1"/>
    <property type="molecule type" value="Transcribed_RNA"/>
</dbReference>
<protein>
    <recommendedName>
        <fullName evidence="9">Glycoside hydrolase family 31 protein</fullName>
    </recommendedName>
</protein>
<proteinExistence type="inferred from homology"/>
<evidence type="ECO:0000259" key="6">
    <source>
        <dbReference type="Pfam" id="PF21365"/>
    </source>
</evidence>
<name>A0A6U0MK20_MICPS</name>
<dbReference type="GO" id="GO:0004553">
    <property type="term" value="F:hydrolase activity, hydrolyzing O-glycosyl compounds"/>
    <property type="evidence" value="ECO:0007669"/>
    <property type="project" value="InterPro"/>
</dbReference>
<sequence length="908" mass="101271">MLIEALASPCGHTRTEHALTDRIGWPRCLHTRVGDKRHYRRMLVRKHAEMRNSDGFVESKHCSNKNDKSSDTWQTCKRRDALAGGTMLVVCTSGRYSSNSRYPCSPWKHDGTAVASELATEWSVTDGESELLIRNDGTINLSGPYPNEWKQNLSLKLPDQALVGPARGFTGPPGALDGVALSVEWPGGIQLHVWRASTMHSGRLEDKFSTWAYGIDQGYLLEFVLQKESLRKQSCVCGAEIALELCDGIHWFGGAHMLRQLWPLERAQWEIGPLYPFDHGPNGLGSVVGCHWVSSTGSVVMVDPKTPLLHFGLNSPTTSQNGRSPRYFGVGVQHLAQPILPLIDPAQGTHVFKHGGDGFMHIQARSSWEDRNVLHPWQSFDFAEVPSDEICSSRTGNRPGDCAVLRLALAAKGDARNATVTALRSLRCPGQPPLSILLERSIWTTWATSHADVTQSEVLALSRNILKNEFRPGVLEIDDRWQARYGDLKFDHEKFPDPKQMVKDLHDLGFLVTLWVMPFFQEGSQAYREASERGYLVKGGPPPTAMQEISVGGVGQRLGSTVKVLVDEYDWPPGHWEGGGRGGQLRSGQFRWWGTQPVGALDLTNNTAIDWFVARLKRFQDNFGIDGFKFDAGEPCFLPKGAVTSRPLHYPGQYTQLWVKQVASQFPVSEVRSAYSTTEYSGLIRMGDRDTVWGLDNGLQSLIPALLTSSILGYPFCLPDMIGGNAYWGQYPDTELMVRWAQVSVMMPAVQWSIPPWDISDIALKACLAAERAREEVLLPRLPMLARMASQTLVPICRPLWWLDPTDEETFAIDDQFLIGDDVVVAPVVQEGARWRKVYLPKGEWTQWGIDSHVNINGTGRSYHRHFYTNADMIFIGPCWIVVDAPIERLPIFMKSDDSSLLTVGTAG</sequence>
<evidence type="ECO:0000256" key="4">
    <source>
        <dbReference type="RuleBase" id="RU361185"/>
    </source>
</evidence>
<dbReference type="Gene3D" id="3.20.20.80">
    <property type="entry name" value="Glycosidases"/>
    <property type="match status" value="2"/>
</dbReference>
<dbReference type="InterPro" id="IPR000322">
    <property type="entry name" value="Glyco_hydro_31_TIM"/>
</dbReference>
<keyword evidence="3 4" id="KW-0326">Glycosidase</keyword>
<feature type="domain" description="Glycoside hydrolase family 31 TIM barrel" evidence="5">
    <location>
        <begin position="454"/>
        <end position="750"/>
    </location>
</feature>
<reference evidence="7" key="1">
    <citation type="submission" date="2021-01" db="EMBL/GenBank/DDBJ databases">
        <authorList>
            <person name="Corre E."/>
            <person name="Pelletier E."/>
            <person name="Niang G."/>
            <person name="Scheremetjew M."/>
            <person name="Finn R."/>
            <person name="Kale V."/>
            <person name="Holt S."/>
            <person name="Cochrane G."/>
            <person name="Meng A."/>
            <person name="Brown T."/>
            <person name="Cohen L."/>
        </authorList>
    </citation>
    <scope>NUCLEOTIDE SEQUENCE</scope>
    <source>
        <strain evidence="7">CCMP1723</strain>
    </source>
</reference>
<dbReference type="Gene3D" id="2.60.40.1180">
    <property type="entry name" value="Golgi alpha-mannosidase II"/>
    <property type="match status" value="1"/>
</dbReference>
<evidence type="ECO:0000256" key="2">
    <source>
        <dbReference type="ARBA" id="ARBA00022801"/>
    </source>
</evidence>
<dbReference type="SUPFAM" id="SSF51011">
    <property type="entry name" value="Glycosyl hydrolase domain"/>
    <property type="match status" value="1"/>
</dbReference>
<evidence type="ECO:0000313" key="8">
    <source>
        <dbReference type="EMBL" id="CAD8513095.1"/>
    </source>
</evidence>
<evidence type="ECO:0000256" key="1">
    <source>
        <dbReference type="ARBA" id="ARBA00007806"/>
    </source>
</evidence>
<evidence type="ECO:0008006" key="9">
    <source>
        <dbReference type="Google" id="ProtNLM"/>
    </source>
</evidence>
<dbReference type="Pfam" id="PF01055">
    <property type="entry name" value="Glyco_hydro_31_2nd"/>
    <property type="match status" value="1"/>
</dbReference>
<dbReference type="InterPro" id="IPR048395">
    <property type="entry name" value="Glyco_hydro_31_C"/>
</dbReference>
<evidence type="ECO:0000256" key="3">
    <source>
        <dbReference type="ARBA" id="ARBA00023295"/>
    </source>
</evidence>
<dbReference type="CDD" id="cd06592">
    <property type="entry name" value="GH31_NET37"/>
    <property type="match status" value="1"/>
</dbReference>
<feature type="domain" description="Glycosyl hydrolase family 31 C-terminal" evidence="6">
    <location>
        <begin position="795"/>
        <end position="896"/>
    </location>
</feature>
<dbReference type="GO" id="GO:0005975">
    <property type="term" value="P:carbohydrate metabolic process"/>
    <property type="evidence" value="ECO:0007669"/>
    <property type="project" value="InterPro"/>
</dbReference>